<evidence type="ECO:0000256" key="2">
    <source>
        <dbReference type="ARBA" id="ARBA00023125"/>
    </source>
</evidence>
<dbReference type="SUPFAM" id="SSF46689">
    <property type="entry name" value="Homeodomain-like"/>
    <property type="match status" value="1"/>
</dbReference>
<dbReference type="InterPro" id="IPR036271">
    <property type="entry name" value="Tet_transcr_reg_TetR-rel_C_sf"/>
</dbReference>
<dbReference type="EMBL" id="WBMS02000016">
    <property type="protein sequence ID" value="MWA02918.1"/>
    <property type="molecule type" value="Genomic_DNA"/>
</dbReference>
<dbReference type="GO" id="GO:0003700">
    <property type="term" value="F:DNA-binding transcription factor activity"/>
    <property type="evidence" value="ECO:0007669"/>
    <property type="project" value="TreeGrafter"/>
</dbReference>
<reference evidence="6" key="1">
    <citation type="submission" date="2019-12" db="EMBL/GenBank/DDBJ databases">
        <title>Actinomadura physcomitrii sp. nov., a novel actinomycete isolated from moss [Physcomitrium sphaericum (Ludw) Fuernr].</title>
        <authorList>
            <person name="Zhuang X."/>
        </authorList>
    </citation>
    <scope>NUCLEOTIDE SEQUENCE [LARGE SCALE GENOMIC DNA]</scope>
    <source>
        <strain evidence="6">LD22</strain>
    </source>
</reference>
<keyword evidence="2 4" id="KW-0238">DNA-binding</keyword>
<name>A0A6I4M9M7_9ACTN</name>
<evidence type="ECO:0000256" key="4">
    <source>
        <dbReference type="PROSITE-ProRule" id="PRU00335"/>
    </source>
</evidence>
<sequence>MANSGMGKRRAAAKAEGGAAYQQRRQEILKIAAGVFKEKGLKGASLGEIAEAVGTDRASLYYYIGSRQELFDDVVRKAVEANVAMAEAIRGWDASAPVKLRELAVGLMKSYAENYPFAYVYIQEDLNQLGDRNEAAHALNRRYDAAVIGIIQEGLDAGTLRSTASARTIAFGFIGMLNWTHRWYDPSKEPDAEKIGNAFADMVLEGLQVKRNHRRAKP</sequence>
<dbReference type="Pfam" id="PF00440">
    <property type="entry name" value="TetR_N"/>
    <property type="match status" value="1"/>
</dbReference>
<dbReference type="InterPro" id="IPR041490">
    <property type="entry name" value="KstR2_TetR_C"/>
</dbReference>
<keyword evidence="3" id="KW-0804">Transcription</keyword>
<dbReference type="SUPFAM" id="SSF48498">
    <property type="entry name" value="Tetracyclin repressor-like, C-terminal domain"/>
    <property type="match status" value="1"/>
</dbReference>
<evidence type="ECO:0000256" key="3">
    <source>
        <dbReference type="ARBA" id="ARBA00023163"/>
    </source>
</evidence>
<feature type="DNA-binding region" description="H-T-H motif" evidence="4">
    <location>
        <begin position="45"/>
        <end position="64"/>
    </location>
</feature>
<protein>
    <submittedName>
        <fullName evidence="6">TetR family transcriptional regulator</fullName>
    </submittedName>
</protein>
<organism evidence="6 7">
    <name type="scientific">Actinomadura physcomitrii</name>
    <dbReference type="NCBI Taxonomy" id="2650748"/>
    <lineage>
        <taxon>Bacteria</taxon>
        <taxon>Bacillati</taxon>
        <taxon>Actinomycetota</taxon>
        <taxon>Actinomycetes</taxon>
        <taxon>Streptosporangiales</taxon>
        <taxon>Thermomonosporaceae</taxon>
        <taxon>Actinomadura</taxon>
    </lineage>
</organism>
<dbReference type="PANTHER" id="PTHR30055">
    <property type="entry name" value="HTH-TYPE TRANSCRIPTIONAL REGULATOR RUTR"/>
    <property type="match status" value="1"/>
</dbReference>
<dbReference type="PROSITE" id="PS50977">
    <property type="entry name" value="HTH_TETR_2"/>
    <property type="match status" value="1"/>
</dbReference>
<keyword evidence="1" id="KW-0805">Transcription regulation</keyword>
<feature type="domain" description="HTH tetR-type" evidence="5">
    <location>
        <begin position="22"/>
        <end position="82"/>
    </location>
</feature>
<dbReference type="PANTHER" id="PTHR30055:SF240">
    <property type="entry name" value="HTH-TYPE TRANSCRIPTIONAL REGULATOR ACRR"/>
    <property type="match status" value="1"/>
</dbReference>
<evidence type="ECO:0000256" key="1">
    <source>
        <dbReference type="ARBA" id="ARBA00023015"/>
    </source>
</evidence>
<dbReference type="InterPro" id="IPR009057">
    <property type="entry name" value="Homeodomain-like_sf"/>
</dbReference>
<dbReference type="PRINTS" id="PR00455">
    <property type="entry name" value="HTHTETR"/>
</dbReference>
<dbReference type="AlphaFoldDB" id="A0A6I4M9M7"/>
<dbReference type="Gene3D" id="1.10.357.10">
    <property type="entry name" value="Tetracycline Repressor, domain 2"/>
    <property type="match status" value="1"/>
</dbReference>
<dbReference type="InterPro" id="IPR001647">
    <property type="entry name" value="HTH_TetR"/>
</dbReference>
<accession>A0A6I4M9M7</accession>
<evidence type="ECO:0000313" key="6">
    <source>
        <dbReference type="EMBL" id="MWA02918.1"/>
    </source>
</evidence>
<proteinExistence type="predicted"/>
<evidence type="ECO:0000313" key="7">
    <source>
        <dbReference type="Proteomes" id="UP000462055"/>
    </source>
</evidence>
<dbReference type="Gene3D" id="1.10.10.60">
    <property type="entry name" value="Homeodomain-like"/>
    <property type="match status" value="1"/>
</dbReference>
<dbReference type="RefSeq" id="WP_151595544.1">
    <property type="nucleotide sequence ID" value="NZ_WBMS02000016.1"/>
</dbReference>
<dbReference type="Pfam" id="PF17932">
    <property type="entry name" value="TetR_C_24"/>
    <property type="match status" value="1"/>
</dbReference>
<evidence type="ECO:0000259" key="5">
    <source>
        <dbReference type="PROSITE" id="PS50977"/>
    </source>
</evidence>
<dbReference type="Proteomes" id="UP000462055">
    <property type="component" value="Unassembled WGS sequence"/>
</dbReference>
<gene>
    <name evidence="6" type="ORF">F8568_021570</name>
</gene>
<keyword evidence="7" id="KW-1185">Reference proteome</keyword>
<comment type="caution">
    <text evidence="6">The sequence shown here is derived from an EMBL/GenBank/DDBJ whole genome shotgun (WGS) entry which is preliminary data.</text>
</comment>
<dbReference type="GO" id="GO:0000976">
    <property type="term" value="F:transcription cis-regulatory region binding"/>
    <property type="evidence" value="ECO:0007669"/>
    <property type="project" value="TreeGrafter"/>
</dbReference>
<dbReference type="InterPro" id="IPR050109">
    <property type="entry name" value="HTH-type_TetR-like_transc_reg"/>
</dbReference>